<evidence type="ECO:0000256" key="2">
    <source>
        <dbReference type="ARBA" id="ARBA00022475"/>
    </source>
</evidence>
<keyword evidence="3 6" id="KW-0812">Transmembrane</keyword>
<name>T0YSY9_9ZZZZ</name>
<dbReference type="InterPro" id="IPR032816">
    <property type="entry name" value="VTT_dom"/>
</dbReference>
<evidence type="ECO:0000313" key="8">
    <source>
        <dbReference type="EMBL" id="EQD36273.1"/>
    </source>
</evidence>
<comment type="caution">
    <text evidence="8">The sequence shown here is derived from an EMBL/GenBank/DDBJ whole genome shotgun (WGS) entry which is preliminary data.</text>
</comment>
<evidence type="ECO:0000256" key="1">
    <source>
        <dbReference type="ARBA" id="ARBA00004651"/>
    </source>
</evidence>
<reference evidence="8" key="2">
    <citation type="journal article" date="2014" name="ISME J.">
        <title>Microbial stratification in low pH oxic and suboxic macroscopic growths along an acid mine drainage.</title>
        <authorList>
            <person name="Mendez-Garcia C."/>
            <person name="Mesa V."/>
            <person name="Sprenger R.R."/>
            <person name="Richter M."/>
            <person name="Diez M.S."/>
            <person name="Solano J."/>
            <person name="Bargiela R."/>
            <person name="Golyshina O.V."/>
            <person name="Manteca A."/>
            <person name="Ramos J.L."/>
            <person name="Gallego J.R."/>
            <person name="Llorente I."/>
            <person name="Martins Dos Santos V.A."/>
            <person name="Jensen O.N."/>
            <person name="Pelaez A.I."/>
            <person name="Sanchez J."/>
            <person name="Ferrer M."/>
        </authorList>
    </citation>
    <scope>NUCLEOTIDE SEQUENCE</scope>
</reference>
<keyword evidence="4 6" id="KW-1133">Transmembrane helix</keyword>
<keyword evidence="5 6" id="KW-0472">Membrane</keyword>
<feature type="non-terminal residue" evidence="8">
    <location>
        <position position="119"/>
    </location>
</feature>
<accession>T0YSY9</accession>
<dbReference type="EMBL" id="AUZX01013214">
    <property type="protein sequence ID" value="EQD36273.1"/>
    <property type="molecule type" value="Genomic_DNA"/>
</dbReference>
<organism evidence="8">
    <name type="scientific">mine drainage metagenome</name>
    <dbReference type="NCBI Taxonomy" id="410659"/>
    <lineage>
        <taxon>unclassified sequences</taxon>
        <taxon>metagenomes</taxon>
        <taxon>ecological metagenomes</taxon>
    </lineage>
</organism>
<dbReference type="InterPro" id="IPR015414">
    <property type="entry name" value="TMEM64"/>
</dbReference>
<evidence type="ECO:0000256" key="6">
    <source>
        <dbReference type="SAM" id="Phobius"/>
    </source>
</evidence>
<protein>
    <recommendedName>
        <fullName evidence="7">VTT domain-containing protein</fullName>
    </recommendedName>
</protein>
<proteinExistence type="predicted"/>
<evidence type="ECO:0000256" key="5">
    <source>
        <dbReference type="ARBA" id="ARBA00023136"/>
    </source>
</evidence>
<dbReference type="GO" id="GO:0005886">
    <property type="term" value="C:plasma membrane"/>
    <property type="evidence" value="ECO:0007669"/>
    <property type="project" value="UniProtKB-SubCell"/>
</dbReference>
<comment type="subcellular location">
    <subcellularLocation>
        <location evidence="1">Cell membrane</location>
        <topology evidence="1">Multi-pass membrane protein</topology>
    </subcellularLocation>
</comment>
<feature type="domain" description="VTT" evidence="7">
    <location>
        <begin position="54"/>
        <end position="115"/>
    </location>
</feature>
<dbReference type="PANTHER" id="PTHR12677:SF59">
    <property type="entry name" value="GOLGI APPARATUS MEMBRANE PROTEIN TVP38-RELATED"/>
    <property type="match status" value="1"/>
</dbReference>
<evidence type="ECO:0000259" key="7">
    <source>
        <dbReference type="Pfam" id="PF09335"/>
    </source>
</evidence>
<evidence type="ECO:0000256" key="3">
    <source>
        <dbReference type="ARBA" id="ARBA00022692"/>
    </source>
</evidence>
<feature type="transmembrane region" description="Helical" evidence="6">
    <location>
        <begin position="39"/>
        <end position="66"/>
    </location>
</feature>
<sequence>MLFVIALGAAAVWVVMHRGELDAQALTRAIDRAGPWAPLAFTALYAMATVAFAPGSLLTLAGGALFGPVAGTFYSLTGATIGATGAFVAARYLAADWVRARIGTRAEQIVAGVEREDWR</sequence>
<evidence type="ECO:0000256" key="4">
    <source>
        <dbReference type="ARBA" id="ARBA00022989"/>
    </source>
</evidence>
<dbReference type="PANTHER" id="PTHR12677">
    <property type="entry name" value="GOLGI APPARATUS MEMBRANE PROTEIN TVP38-RELATED"/>
    <property type="match status" value="1"/>
</dbReference>
<feature type="transmembrane region" description="Helical" evidence="6">
    <location>
        <begin position="73"/>
        <end position="94"/>
    </location>
</feature>
<gene>
    <name evidence="8" type="ORF">B1A_17943</name>
</gene>
<keyword evidence="2" id="KW-1003">Cell membrane</keyword>
<reference evidence="8" key="1">
    <citation type="submission" date="2013-08" db="EMBL/GenBank/DDBJ databases">
        <authorList>
            <person name="Mendez C."/>
            <person name="Richter M."/>
            <person name="Ferrer M."/>
            <person name="Sanchez J."/>
        </authorList>
    </citation>
    <scope>NUCLEOTIDE SEQUENCE</scope>
</reference>
<dbReference type="Pfam" id="PF09335">
    <property type="entry name" value="VTT_dom"/>
    <property type="match status" value="1"/>
</dbReference>
<dbReference type="AlphaFoldDB" id="T0YSY9"/>